<feature type="region of interest" description="Disordered" evidence="4">
    <location>
        <begin position="206"/>
        <end position="255"/>
    </location>
</feature>
<name>A0A0D1YMP5_9PEZI</name>
<evidence type="ECO:0000256" key="4">
    <source>
        <dbReference type="SAM" id="MobiDB-lite"/>
    </source>
</evidence>
<evidence type="ECO:0000256" key="1">
    <source>
        <dbReference type="ARBA" id="ARBA00004574"/>
    </source>
</evidence>
<organism evidence="6 7">
    <name type="scientific">Verruconis gallopava</name>
    <dbReference type="NCBI Taxonomy" id="253628"/>
    <lineage>
        <taxon>Eukaryota</taxon>
        <taxon>Fungi</taxon>
        <taxon>Dikarya</taxon>
        <taxon>Ascomycota</taxon>
        <taxon>Pezizomycotina</taxon>
        <taxon>Dothideomycetes</taxon>
        <taxon>Pleosporomycetidae</taxon>
        <taxon>Venturiales</taxon>
        <taxon>Sympoventuriaceae</taxon>
        <taxon>Verruconis</taxon>
    </lineage>
</organism>
<dbReference type="GeneID" id="27314486"/>
<dbReference type="EMBL" id="KN847551">
    <property type="protein sequence ID" value="KIW02007.1"/>
    <property type="molecule type" value="Genomic_DNA"/>
</dbReference>
<sequence length="255" mass="29487">MSKEPAPIYPAYAFKESPTWFTWVKLLAVDVHGLREEAGFQGQNVYFYQNHPIRFVCLTGLVVSIDDKLNRYTLLELDDGSGSLIVVKITRLDSASAASPSSSFSSNTNVANVDVVVAPGRYDVLVNRVPLSIGAAVKVKCTISEFRNVRQLELKRIWTLRSTAEEAAEWEECARFKREVLCRPWVVSKEKLRALLSAETEKRMRLEDRERREDRRQKRATARKMESAEKRREHEQRKEERRKREEDRMNKGAIV</sequence>
<feature type="compositionally biased region" description="Basic and acidic residues" evidence="4">
    <location>
        <begin position="206"/>
        <end position="216"/>
    </location>
</feature>
<evidence type="ECO:0000256" key="3">
    <source>
        <dbReference type="ARBA" id="ARBA00022895"/>
    </source>
</evidence>
<dbReference type="HOGENOM" id="CLU_054798_0_1_1"/>
<accession>A0A0D1YMP5</accession>
<evidence type="ECO:0000313" key="7">
    <source>
        <dbReference type="Proteomes" id="UP000053259"/>
    </source>
</evidence>
<feature type="domain" description="CST complex subunit Stn1 N-terminal" evidence="5">
    <location>
        <begin position="43"/>
        <end position="101"/>
    </location>
</feature>
<proteinExistence type="predicted"/>
<keyword evidence="2" id="KW-0158">Chromosome</keyword>
<evidence type="ECO:0000256" key="2">
    <source>
        <dbReference type="ARBA" id="ARBA00022454"/>
    </source>
</evidence>
<dbReference type="GO" id="GO:0000781">
    <property type="term" value="C:chromosome, telomeric region"/>
    <property type="evidence" value="ECO:0007669"/>
    <property type="project" value="UniProtKB-SubCell"/>
</dbReference>
<dbReference type="OrthoDB" id="2426273at2759"/>
<feature type="compositionally biased region" description="Basic and acidic residues" evidence="4">
    <location>
        <begin position="223"/>
        <end position="255"/>
    </location>
</feature>
<keyword evidence="3" id="KW-0779">Telomere</keyword>
<dbReference type="Proteomes" id="UP000053259">
    <property type="component" value="Unassembled WGS sequence"/>
</dbReference>
<protein>
    <recommendedName>
        <fullName evidence="5">CST complex subunit Stn1 N-terminal domain-containing protein</fullName>
    </recommendedName>
</protein>
<dbReference type="Pfam" id="PF10451">
    <property type="entry name" value="Stn1"/>
    <property type="match status" value="1"/>
</dbReference>
<reference evidence="6 7" key="1">
    <citation type="submission" date="2015-01" db="EMBL/GenBank/DDBJ databases">
        <title>The Genome Sequence of Ochroconis gallopava CBS43764.</title>
        <authorList>
            <consortium name="The Broad Institute Genomics Platform"/>
            <person name="Cuomo C."/>
            <person name="de Hoog S."/>
            <person name="Gorbushina A."/>
            <person name="Stielow B."/>
            <person name="Teixiera M."/>
            <person name="Abouelleil A."/>
            <person name="Chapman S.B."/>
            <person name="Priest M."/>
            <person name="Young S.K."/>
            <person name="Wortman J."/>
            <person name="Nusbaum C."/>
            <person name="Birren B."/>
        </authorList>
    </citation>
    <scope>NUCLEOTIDE SEQUENCE [LARGE SCALE GENOMIC DNA]</scope>
    <source>
        <strain evidence="6 7">CBS 43764</strain>
    </source>
</reference>
<evidence type="ECO:0000259" key="5">
    <source>
        <dbReference type="Pfam" id="PF10451"/>
    </source>
</evidence>
<evidence type="ECO:0000313" key="6">
    <source>
        <dbReference type="EMBL" id="KIW02007.1"/>
    </source>
</evidence>
<dbReference type="RefSeq" id="XP_016211876.1">
    <property type="nucleotide sequence ID" value="XM_016360164.1"/>
</dbReference>
<dbReference type="AlphaFoldDB" id="A0A0D1YMP5"/>
<dbReference type="InterPro" id="IPR018856">
    <property type="entry name" value="Stn1_N"/>
</dbReference>
<keyword evidence="7" id="KW-1185">Reference proteome</keyword>
<dbReference type="VEuPathDB" id="FungiDB:PV09_06513"/>
<dbReference type="SUPFAM" id="SSF50249">
    <property type="entry name" value="Nucleic acid-binding proteins"/>
    <property type="match status" value="1"/>
</dbReference>
<gene>
    <name evidence="6" type="ORF">PV09_06513</name>
</gene>
<comment type="subcellular location">
    <subcellularLocation>
        <location evidence="1">Chromosome</location>
        <location evidence="1">Telomere</location>
    </subcellularLocation>
</comment>
<dbReference type="Gene3D" id="2.40.50.140">
    <property type="entry name" value="Nucleic acid-binding proteins"/>
    <property type="match status" value="1"/>
</dbReference>
<dbReference type="InParanoid" id="A0A0D1YMP5"/>
<dbReference type="InterPro" id="IPR012340">
    <property type="entry name" value="NA-bd_OB-fold"/>
</dbReference>